<accession>A0AAF0TU91</accession>
<organism evidence="1 2">
    <name type="scientific">Solanum verrucosum</name>
    <dbReference type="NCBI Taxonomy" id="315347"/>
    <lineage>
        <taxon>Eukaryota</taxon>
        <taxon>Viridiplantae</taxon>
        <taxon>Streptophyta</taxon>
        <taxon>Embryophyta</taxon>
        <taxon>Tracheophyta</taxon>
        <taxon>Spermatophyta</taxon>
        <taxon>Magnoliopsida</taxon>
        <taxon>eudicotyledons</taxon>
        <taxon>Gunneridae</taxon>
        <taxon>Pentapetalae</taxon>
        <taxon>asterids</taxon>
        <taxon>lamiids</taxon>
        <taxon>Solanales</taxon>
        <taxon>Solanaceae</taxon>
        <taxon>Solanoideae</taxon>
        <taxon>Solaneae</taxon>
        <taxon>Solanum</taxon>
    </lineage>
</organism>
<sequence>GLNTLEQKAKFDPSANRQVDLVILRPSFLRSFQPFRFFLGCNVHAFLQTSNT</sequence>
<keyword evidence="2" id="KW-1185">Reference proteome</keyword>
<feature type="non-terminal residue" evidence="1">
    <location>
        <position position="1"/>
    </location>
</feature>
<name>A0AAF0TU91_SOLVR</name>
<protein>
    <submittedName>
        <fullName evidence="1">Uncharacterized protein</fullName>
    </submittedName>
</protein>
<dbReference type="AlphaFoldDB" id="A0AAF0TU91"/>
<gene>
    <name evidence="1" type="ORF">MTR67_026737</name>
</gene>
<reference evidence="1" key="1">
    <citation type="submission" date="2023-08" db="EMBL/GenBank/DDBJ databases">
        <title>A de novo genome assembly of Solanum verrucosum Schlechtendal, a Mexican diploid species geographically isolated from the other diploid A-genome species in potato relatives.</title>
        <authorList>
            <person name="Hosaka K."/>
        </authorList>
    </citation>
    <scope>NUCLEOTIDE SEQUENCE</scope>
    <source>
        <tissue evidence="1">Young leaves</tissue>
    </source>
</reference>
<dbReference type="Proteomes" id="UP001234989">
    <property type="component" value="Chromosome 6"/>
</dbReference>
<proteinExistence type="predicted"/>
<dbReference type="EMBL" id="CP133617">
    <property type="protein sequence ID" value="WMV33352.1"/>
    <property type="molecule type" value="Genomic_DNA"/>
</dbReference>
<evidence type="ECO:0000313" key="2">
    <source>
        <dbReference type="Proteomes" id="UP001234989"/>
    </source>
</evidence>
<evidence type="ECO:0000313" key="1">
    <source>
        <dbReference type="EMBL" id="WMV33352.1"/>
    </source>
</evidence>